<dbReference type="InterPro" id="IPR003462">
    <property type="entry name" value="ODC_Mu_crystall"/>
</dbReference>
<proteinExistence type="inferred from homology"/>
<protein>
    <submittedName>
        <fullName evidence="2">Ornithine cyclodeaminase family protein</fullName>
    </submittedName>
</protein>
<evidence type="ECO:0000256" key="1">
    <source>
        <dbReference type="ARBA" id="ARBA00008903"/>
    </source>
</evidence>
<dbReference type="AlphaFoldDB" id="A0A7X1I266"/>
<dbReference type="PANTHER" id="PTHR13812:SF19">
    <property type="entry name" value="KETIMINE REDUCTASE MU-CRYSTALLIN"/>
    <property type="match status" value="1"/>
</dbReference>
<dbReference type="Gene3D" id="3.40.50.720">
    <property type="entry name" value="NAD(P)-binding Rossmann-like Domain"/>
    <property type="match status" value="1"/>
</dbReference>
<organism evidence="2 3">
    <name type="scientific">Streptomyces mexicanus</name>
    <dbReference type="NCBI Taxonomy" id="178566"/>
    <lineage>
        <taxon>Bacteria</taxon>
        <taxon>Bacillati</taxon>
        <taxon>Actinomycetota</taxon>
        <taxon>Actinomycetes</taxon>
        <taxon>Kitasatosporales</taxon>
        <taxon>Streptomycetaceae</taxon>
        <taxon>Streptomyces</taxon>
    </lineage>
</organism>
<dbReference type="GO" id="GO:0016491">
    <property type="term" value="F:oxidoreductase activity"/>
    <property type="evidence" value="ECO:0007669"/>
    <property type="project" value="UniProtKB-ARBA"/>
</dbReference>
<dbReference type="OrthoDB" id="3814544at2"/>
<name>A0A7X1I266_9ACTN</name>
<dbReference type="InterPro" id="IPR036291">
    <property type="entry name" value="NAD(P)-bd_dom_sf"/>
</dbReference>
<dbReference type="SUPFAM" id="SSF51735">
    <property type="entry name" value="NAD(P)-binding Rossmann-fold domains"/>
    <property type="match status" value="1"/>
</dbReference>
<dbReference type="EMBL" id="JACMHY010000008">
    <property type="protein sequence ID" value="MBC2867420.1"/>
    <property type="molecule type" value="Genomic_DNA"/>
</dbReference>
<dbReference type="RefSeq" id="WP_159665026.1">
    <property type="nucleotide sequence ID" value="NZ_JACMHY010000008.1"/>
</dbReference>
<dbReference type="PANTHER" id="PTHR13812">
    <property type="entry name" value="KETIMINE REDUCTASE MU-CRYSTALLIN"/>
    <property type="match status" value="1"/>
</dbReference>
<dbReference type="Pfam" id="PF02423">
    <property type="entry name" value="OCD_Mu_crystall"/>
    <property type="match status" value="1"/>
</dbReference>
<accession>A0A7X1I266</accession>
<evidence type="ECO:0000313" key="3">
    <source>
        <dbReference type="Proteomes" id="UP000517694"/>
    </source>
</evidence>
<dbReference type="FunFam" id="3.40.50.720:FF:000311">
    <property type="entry name" value="Ornithine cyclodeaminase"/>
    <property type="match status" value="1"/>
</dbReference>
<evidence type="ECO:0000313" key="2">
    <source>
        <dbReference type="EMBL" id="MBC2867420.1"/>
    </source>
</evidence>
<sequence length="328" mass="34472">MLLIDRATVHEVYPVESALPVMAEAMRRYSSGQVELPLRTILRPEKDTGLLGTMPGFVAGDDLAGYGLKAMVLKPENPARGLDLHIGVVMVFDPETGAPLALMDAGAVTAVRTAAVSAVATDALARPDAGDLALLGSGVQARSHLEAMRLVRPLRRVRVWSRTGENAESFRTWAAADLGIEVETCATPAQALAGADLVCTTTATKEPIVQAADLSPGVHLNAVGASFVDHRELSSEAVAKASFFVDSRESARAESGDLLGPLTEGLVGPDHIQAELGEVLLGKHPGRREPAEITVFKSLGLGVQDVMSGFAIAQEAAARGLGRTFRLD</sequence>
<dbReference type="GO" id="GO:0019752">
    <property type="term" value="P:carboxylic acid metabolic process"/>
    <property type="evidence" value="ECO:0007669"/>
    <property type="project" value="UniProtKB-ARBA"/>
</dbReference>
<dbReference type="GO" id="GO:0005737">
    <property type="term" value="C:cytoplasm"/>
    <property type="evidence" value="ECO:0007669"/>
    <property type="project" value="TreeGrafter"/>
</dbReference>
<reference evidence="2 3" key="1">
    <citation type="submission" date="2020-08" db="EMBL/GenBank/DDBJ databases">
        <title>Whole-Genome Sequence of French Clinical Streptomyces mexicanus Strain Q0842.</title>
        <authorList>
            <person name="Boxberger M."/>
            <person name="La Scola B."/>
        </authorList>
    </citation>
    <scope>NUCLEOTIDE SEQUENCE [LARGE SCALE GENOMIC DNA]</scope>
    <source>
        <strain evidence="2 3">Marseille-Q0842</strain>
    </source>
</reference>
<dbReference type="PIRSF" id="PIRSF001439">
    <property type="entry name" value="CryM"/>
    <property type="match status" value="1"/>
</dbReference>
<dbReference type="Gene3D" id="3.30.1780.10">
    <property type="entry name" value="ornithine cyclodeaminase, domain 1"/>
    <property type="match status" value="1"/>
</dbReference>
<comment type="similarity">
    <text evidence="1">Belongs to the ornithine cyclodeaminase/mu-crystallin family.</text>
</comment>
<gene>
    <name evidence="2" type="ORF">H1R13_21350</name>
</gene>
<dbReference type="InterPro" id="IPR023401">
    <property type="entry name" value="ODC_N"/>
</dbReference>
<dbReference type="Proteomes" id="UP000517694">
    <property type="component" value="Unassembled WGS sequence"/>
</dbReference>
<comment type="caution">
    <text evidence="2">The sequence shown here is derived from an EMBL/GenBank/DDBJ whole genome shotgun (WGS) entry which is preliminary data.</text>
</comment>
<keyword evidence="3" id="KW-1185">Reference proteome</keyword>